<dbReference type="RefSeq" id="XP_004256516.1">
    <property type="nucleotide sequence ID" value="XM_004256468.1"/>
</dbReference>
<gene>
    <name evidence="1" type="ORF">EIN_424270</name>
</gene>
<evidence type="ECO:0000313" key="1">
    <source>
        <dbReference type="EMBL" id="ELP89745.1"/>
    </source>
</evidence>
<dbReference type="Proteomes" id="UP000014680">
    <property type="component" value="Unassembled WGS sequence"/>
</dbReference>
<protein>
    <submittedName>
        <fullName evidence="1">Uncharacterized protein</fullName>
    </submittedName>
</protein>
<sequence>MGQEVSHPRRVNYIPESVITELRKSRPKRIEDFKPLNSELLLAPSYFEHFLERKDMVTTRQDALIKKIEKVERKTKMCYALANEAPSKIKPMNIIPLKVNDALGLLDALQLKINQLEKSSNMLKDCLMFYKKSFSQ</sequence>
<name>A0A0A1U5Z4_ENTIV</name>
<dbReference type="OMA" id="EVTKPQM"/>
<dbReference type="VEuPathDB" id="AmoebaDB:EIN_424270"/>
<dbReference type="EMBL" id="KB206573">
    <property type="protein sequence ID" value="ELP89745.1"/>
    <property type="molecule type" value="Genomic_DNA"/>
</dbReference>
<keyword evidence="2" id="KW-1185">Reference proteome</keyword>
<dbReference type="KEGG" id="eiv:EIN_424270"/>
<dbReference type="GeneID" id="14888759"/>
<accession>A0A0A1U5Z4</accession>
<reference evidence="1 2" key="1">
    <citation type="submission" date="2012-10" db="EMBL/GenBank/DDBJ databases">
        <authorList>
            <person name="Zafar N."/>
            <person name="Inman J."/>
            <person name="Hall N."/>
            <person name="Lorenzi H."/>
            <person name="Caler E."/>
        </authorList>
    </citation>
    <scope>NUCLEOTIDE SEQUENCE [LARGE SCALE GENOMIC DNA]</scope>
    <source>
        <strain evidence="1 2">IP1</strain>
    </source>
</reference>
<dbReference type="AlphaFoldDB" id="A0A0A1U5Z4"/>
<proteinExistence type="predicted"/>
<organism evidence="1 2">
    <name type="scientific">Entamoeba invadens IP1</name>
    <dbReference type="NCBI Taxonomy" id="370355"/>
    <lineage>
        <taxon>Eukaryota</taxon>
        <taxon>Amoebozoa</taxon>
        <taxon>Evosea</taxon>
        <taxon>Archamoebae</taxon>
        <taxon>Mastigamoebida</taxon>
        <taxon>Entamoebidae</taxon>
        <taxon>Entamoeba</taxon>
    </lineage>
</organism>
<evidence type="ECO:0000313" key="2">
    <source>
        <dbReference type="Proteomes" id="UP000014680"/>
    </source>
</evidence>